<feature type="transmembrane region" description="Helical" evidence="6">
    <location>
        <begin position="74"/>
        <end position="96"/>
    </location>
</feature>
<dbReference type="HOGENOM" id="CLU_013430_8_1_6"/>
<evidence type="ECO:0000313" key="8">
    <source>
        <dbReference type="EMBL" id="EHL31326.1"/>
    </source>
</evidence>
<evidence type="ECO:0000256" key="4">
    <source>
        <dbReference type="ARBA" id="ARBA00022989"/>
    </source>
</evidence>
<dbReference type="PANTHER" id="PTHR11562">
    <property type="entry name" value="CATION EFFLUX PROTEIN/ ZINC TRANSPORTER"/>
    <property type="match status" value="1"/>
</dbReference>
<keyword evidence="3" id="KW-0864">Zinc transport</keyword>
<dbReference type="AlphaFoldDB" id="G9ENG5"/>
<accession>G9ENG5</accession>
<feature type="transmembrane region" description="Helical" evidence="6">
    <location>
        <begin position="45"/>
        <end position="67"/>
    </location>
</feature>
<evidence type="ECO:0000313" key="9">
    <source>
        <dbReference type="Proteomes" id="UP000002770"/>
    </source>
</evidence>
<feature type="transmembrane region" description="Helical" evidence="6">
    <location>
        <begin position="108"/>
        <end position="128"/>
    </location>
</feature>
<dbReference type="InterPro" id="IPR027469">
    <property type="entry name" value="Cation_efflux_TMD_sf"/>
</dbReference>
<keyword evidence="5 6" id="KW-0472">Membrane</keyword>
<evidence type="ECO:0000259" key="7">
    <source>
        <dbReference type="Pfam" id="PF01545"/>
    </source>
</evidence>
<feature type="transmembrane region" description="Helical" evidence="6">
    <location>
        <begin position="169"/>
        <end position="187"/>
    </location>
</feature>
<feature type="transmembrane region" description="Helical" evidence="6">
    <location>
        <begin position="140"/>
        <end position="163"/>
    </location>
</feature>
<protein>
    <recommendedName>
        <fullName evidence="7">Cation efflux protein transmembrane domain-containing protein</fullName>
    </recommendedName>
</protein>
<dbReference type="SUPFAM" id="SSF161111">
    <property type="entry name" value="Cation efflux protein transmembrane domain-like"/>
    <property type="match status" value="1"/>
</dbReference>
<dbReference type="RefSeq" id="WP_006870717.1">
    <property type="nucleotide sequence ID" value="NZ_JH413817.1"/>
</dbReference>
<dbReference type="NCBIfam" id="TIGR01297">
    <property type="entry name" value="CDF"/>
    <property type="match status" value="1"/>
</dbReference>
<feature type="transmembrane region" description="Helical" evidence="6">
    <location>
        <begin position="18"/>
        <end position="39"/>
    </location>
</feature>
<dbReference type="InParanoid" id="G9ENG5"/>
<gene>
    <name evidence="8" type="ORF">LDG_6788</name>
</gene>
<dbReference type="Gene3D" id="1.20.1510.10">
    <property type="entry name" value="Cation efflux protein transmembrane domain"/>
    <property type="match status" value="1"/>
</dbReference>
<keyword evidence="9" id="KW-1185">Reference proteome</keyword>
<reference evidence="8 9" key="1">
    <citation type="journal article" date="2011" name="BMC Genomics">
        <title>Insight into cross-talk between intra-amoebal pathogens.</title>
        <authorList>
            <person name="Gimenez G."/>
            <person name="Bertelli C."/>
            <person name="Moliner C."/>
            <person name="Robert C."/>
            <person name="Raoult D."/>
            <person name="Fournier P.E."/>
            <person name="Greub G."/>
        </authorList>
    </citation>
    <scope>NUCLEOTIDE SEQUENCE [LARGE SCALE GENOMIC DNA]</scope>
    <source>
        <strain evidence="8 9">LLAP12</strain>
    </source>
</reference>
<dbReference type="Proteomes" id="UP000002770">
    <property type="component" value="Unassembled WGS sequence"/>
</dbReference>
<dbReference type="GO" id="GO:0005886">
    <property type="term" value="C:plasma membrane"/>
    <property type="evidence" value="ECO:0007669"/>
    <property type="project" value="TreeGrafter"/>
</dbReference>
<dbReference type="eggNOG" id="COG1230">
    <property type="taxonomic scope" value="Bacteria"/>
</dbReference>
<dbReference type="InterPro" id="IPR002524">
    <property type="entry name" value="Cation_efflux"/>
</dbReference>
<keyword evidence="3" id="KW-0406">Ion transport</keyword>
<dbReference type="STRING" id="658187.LDG_6788"/>
<dbReference type="OrthoDB" id="9799649at2"/>
<dbReference type="PANTHER" id="PTHR11562:SF17">
    <property type="entry name" value="RE54080P-RELATED"/>
    <property type="match status" value="1"/>
</dbReference>
<name>G9ENG5_9GAMM</name>
<evidence type="ECO:0000256" key="2">
    <source>
        <dbReference type="ARBA" id="ARBA00022692"/>
    </source>
</evidence>
<evidence type="ECO:0000256" key="3">
    <source>
        <dbReference type="ARBA" id="ARBA00022906"/>
    </source>
</evidence>
<sequence>MTNCGCHPTATTLAERKVLIIALILNASMFVVGLIAGVLAESTSLLADSLDMLADAAAYSIALYAIGRSQRFKGIAATLSGVLLLVLGTGVLIEVIRRAWLGSFPESTTIITIACISLIVNVNVLRLLKGFRKGEAHLRAAWLFTRADVIINLGVIFSGILVALTKSRYPDLIVGFFVGLYVIKEAYEILGDARKI</sequence>
<dbReference type="InterPro" id="IPR058533">
    <property type="entry name" value="Cation_efflux_TM"/>
</dbReference>
<evidence type="ECO:0000256" key="6">
    <source>
        <dbReference type="SAM" id="Phobius"/>
    </source>
</evidence>
<dbReference type="Pfam" id="PF01545">
    <property type="entry name" value="Cation_efflux"/>
    <property type="match status" value="1"/>
</dbReference>
<dbReference type="GO" id="GO:0005385">
    <property type="term" value="F:zinc ion transmembrane transporter activity"/>
    <property type="evidence" value="ECO:0007669"/>
    <property type="project" value="TreeGrafter"/>
</dbReference>
<dbReference type="InterPro" id="IPR050681">
    <property type="entry name" value="CDF/SLC30A"/>
</dbReference>
<keyword evidence="2 6" id="KW-0812">Transmembrane</keyword>
<dbReference type="EMBL" id="JH413817">
    <property type="protein sequence ID" value="EHL31326.1"/>
    <property type="molecule type" value="Genomic_DNA"/>
</dbReference>
<keyword evidence="3" id="KW-0813">Transport</keyword>
<organism evidence="8 9">
    <name type="scientific">Legionella drancourtii LLAP12</name>
    <dbReference type="NCBI Taxonomy" id="658187"/>
    <lineage>
        <taxon>Bacteria</taxon>
        <taxon>Pseudomonadati</taxon>
        <taxon>Pseudomonadota</taxon>
        <taxon>Gammaproteobacteria</taxon>
        <taxon>Legionellales</taxon>
        <taxon>Legionellaceae</taxon>
        <taxon>Legionella</taxon>
    </lineage>
</organism>
<comment type="subcellular location">
    <subcellularLocation>
        <location evidence="1">Membrane</location>
        <topology evidence="1">Multi-pass membrane protein</topology>
    </subcellularLocation>
</comment>
<evidence type="ECO:0000256" key="1">
    <source>
        <dbReference type="ARBA" id="ARBA00004141"/>
    </source>
</evidence>
<proteinExistence type="predicted"/>
<evidence type="ECO:0000256" key="5">
    <source>
        <dbReference type="ARBA" id="ARBA00023136"/>
    </source>
</evidence>
<keyword evidence="3" id="KW-0862">Zinc</keyword>
<feature type="domain" description="Cation efflux protein transmembrane" evidence="7">
    <location>
        <begin position="19"/>
        <end position="193"/>
    </location>
</feature>
<keyword evidence="4 6" id="KW-1133">Transmembrane helix</keyword>